<comment type="caution">
    <text evidence="6">The sequence shown here is derived from an EMBL/GenBank/DDBJ whole genome shotgun (WGS) entry which is preliminary data.</text>
</comment>
<sequence length="139" mass="15572">MDLLYPMFALVVLTVIVGLLTGYRRISSASAGELDPRYFKVMANYTVPDHIAKFGRNFDNLFEVPVLFYAAGASAMALNIVSEWLLIFAWLFVGFRIIHSLIHITYNNPVHRFVAFLLSFVAVVAMWINIILQAGSVTG</sequence>
<proteinExistence type="predicted"/>
<dbReference type="RefSeq" id="WP_099036503.1">
    <property type="nucleotide sequence ID" value="NZ_BMGJ01000022.1"/>
</dbReference>
<dbReference type="EMBL" id="BMGJ01000022">
    <property type="protein sequence ID" value="GGD78826.1"/>
    <property type="molecule type" value="Genomic_DNA"/>
</dbReference>
<comment type="subcellular location">
    <subcellularLocation>
        <location evidence="1">Membrane</location>
    </subcellularLocation>
</comment>
<dbReference type="InterPro" id="IPR001129">
    <property type="entry name" value="Membr-assoc_MAPEG"/>
</dbReference>
<name>A0ABQ1RU16_9ALTE</name>
<keyword evidence="7" id="KW-1185">Reference proteome</keyword>
<dbReference type="Pfam" id="PF01124">
    <property type="entry name" value="MAPEG"/>
    <property type="match status" value="1"/>
</dbReference>
<keyword evidence="4 5" id="KW-0472">Membrane</keyword>
<evidence type="ECO:0000256" key="4">
    <source>
        <dbReference type="ARBA" id="ARBA00023136"/>
    </source>
</evidence>
<organism evidence="6 7">
    <name type="scientific">Lacimicrobium alkaliphilum</name>
    <dbReference type="NCBI Taxonomy" id="1526571"/>
    <lineage>
        <taxon>Bacteria</taxon>
        <taxon>Pseudomonadati</taxon>
        <taxon>Pseudomonadota</taxon>
        <taxon>Gammaproteobacteria</taxon>
        <taxon>Alteromonadales</taxon>
        <taxon>Alteromonadaceae</taxon>
        <taxon>Lacimicrobium</taxon>
    </lineage>
</organism>
<feature type="transmembrane region" description="Helical" evidence="5">
    <location>
        <begin position="66"/>
        <end position="93"/>
    </location>
</feature>
<evidence type="ECO:0000256" key="2">
    <source>
        <dbReference type="ARBA" id="ARBA00022692"/>
    </source>
</evidence>
<gene>
    <name evidence="6" type="ORF">GCM10011357_37250</name>
</gene>
<feature type="transmembrane region" description="Helical" evidence="5">
    <location>
        <begin position="113"/>
        <end position="132"/>
    </location>
</feature>
<evidence type="ECO:0000256" key="1">
    <source>
        <dbReference type="ARBA" id="ARBA00004370"/>
    </source>
</evidence>
<keyword evidence="3 5" id="KW-1133">Transmembrane helix</keyword>
<reference evidence="7" key="1">
    <citation type="journal article" date="2019" name="Int. J. Syst. Evol. Microbiol.">
        <title>The Global Catalogue of Microorganisms (GCM) 10K type strain sequencing project: providing services to taxonomists for standard genome sequencing and annotation.</title>
        <authorList>
            <consortium name="The Broad Institute Genomics Platform"/>
            <consortium name="The Broad Institute Genome Sequencing Center for Infectious Disease"/>
            <person name="Wu L."/>
            <person name="Ma J."/>
        </authorList>
    </citation>
    <scope>NUCLEOTIDE SEQUENCE [LARGE SCALE GENOMIC DNA]</scope>
    <source>
        <strain evidence="7">CGMCC 1.12923</strain>
    </source>
</reference>
<dbReference type="InterPro" id="IPR023352">
    <property type="entry name" value="MAPEG-like_dom_sf"/>
</dbReference>
<dbReference type="SUPFAM" id="SSF161084">
    <property type="entry name" value="MAPEG domain-like"/>
    <property type="match status" value="1"/>
</dbReference>
<keyword evidence="2 5" id="KW-0812">Transmembrane</keyword>
<protein>
    <submittedName>
        <fullName evidence="6">Membrane protein</fullName>
    </submittedName>
</protein>
<evidence type="ECO:0000256" key="3">
    <source>
        <dbReference type="ARBA" id="ARBA00022989"/>
    </source>
</evidence>
<dbReference type="Proteomes" id="UP000614272">
    <property type="component" value="Unassembled WGS sequence"/>
</dbReference>
<evidence type="ECO:0000313" key="6">
    <source>
        <dbReference type="EMBL" id="GGD78826.1"/>
    </source>
</evidence>
<evidence type="ECO:0000256" key="5">
    <source>
        <dbReference type="SAM" id="Phobius"/>
    </source>
</evidence>
<evidence type="ECO:0000313" key="7">
    <source>
        <dbReference type="Proteomes" id="UP000614272"/>
    </source>
</evidence>
<accession>A0ABQ1RU16</accession>
<dbReference type="Gene3D" id="1.20.120.550">
    <property type="entry name" value="Membrane associated eicosanoid/glutathione metabolism-like domain"/>
    <property type="match status" value="1"/>
</dbReference>